<dbReference type="Proteomes" id="UP001500620">
    <property type="component" value="Unassembled WGS sequence"/>
</dbReference>
<gene>
    <name evidence="2" type="ORF">GCM10022255_112780</name>
</gene>
<reference evidence="3" key="1">
    <citation type="journal article" date="2019" name="Int. J. Syst. Evol. Microbiol.">
        <title>The Global Catalogue of Microorganisms (GCM) 10K type strain sequencing project: providing services to taxonomists for standard genome sequencing and annotation.</title>
        <authorList>
            <consortium name="The Broad Institute Genomics Platform"/>
            <consortium name="The Broad Institute Genome Sequencing Center for Infectious Disease"/>
            <person name="Wu L."/>
            <person name="Ma J."/>
        </authorList>
    </citation>
    <scope>NUCLEOTIDE SEQUENCE [LARGE SCALE GENOMIC DNA]</scope>
    <source>
        <strain evidence="3">JCM 17441</strain>
    </source>
</reference>
<organism evidence="2 3">
    <name type="scientific">Dactylosporangium darangshiense</name>
    <dbReference type="NCBI Taxonomy" id="579108"/>
    <lineage>
        <taxon>Bacteria</taxon>
        <taxon>Bacillati</taxon>
        <taxon>Actinomycetota</taxon>
        <taxon>Actinomycetes</taxon>
        <taxon>Micromonosporales</taxon>
        <taxon>Micromonosporaceae</taxon>
        <taxon>Dactylosporangium</taxon>
    </lineage>
</organism>
<name>A0ABP8DVA7_9ACTN</name>
<dbReference type="RefSeq" id="WP_345144074.1">
    <property type="nucleotide sequence ID" value="NZ_BAABAT010000084.1"/>
</dbReference>
<evidence type="ECO:0000313" key="2">
    <source>
        <dbReference type="EMBL" id="GAA4263915.1"/>
    </source>
</evidence>
<proteinExistence type="predicted"/>
<evidence type="ECO:0000313" key="3">
    <source>
        <dbReference type="Proteomes" id="UP001500620"/>
    </source>
</evidence>
<dbReference type="EMBL" id="BAABAT010000084">
    <property type="protein sequence ID" value="GAA4263915.1"/>
    <property type="molecule type" value="Genomic_DNA"/>
</dbReference>
<sequence>MQAAQMLADVGGVAHGVHHAIGMAGGDGFDHLARERELAGVAGTPQSGQYRQAYRPGQER</sequence>
<feature type="region of interest" description="Disordered" evidence="1">
    <location>
        <begin position="39"/>
        <end position="60"/>
    </location>
</feature>
<keyword evidence="3" id="KW-1185">Reference proteome</keyword>
<protein>
    <submittedName>
        <fullName evidence="2">Uncharacterized protein</fullName>
    </submittedName>
</protein>
<comment type="caution">
    <text evidence="2">The sequence shown here is derived from an EMBL/GenBank/DDBJ whole genome shotgun (WGS) entry which is preliminary data.</text>
</comment>
<evidence type="ECO:0000256" key="1">
    <source>
        <dbReference type="SAM" id="MobiDB-lite"/>
    </source>
</evidence>
<accession>A0ABP8DVA7</accession>